<gene>
    <name evidence="3" type="ORF">NITGR_720022</name>
</gene>
<dbReference type="STRING" id="1266370.NITGR_720022"/>
<evidence type="ECO:0000313" key="3">
    <source>
        <dbReference type="EMBL" id="CCQ91529.1"/>
    </source>
</evidence>
<dbReference type="InterPro" id="IPR032249">
    <property type="entry name" value="DUF4824"/>
</dbReference>
<accession>M1Z200</accession>
<feature type="coiled-coil region" evidence="1">
    <location>
        <begin position="143"/>
        <end position="170"/>
    </location>
</feature>
<dbReference type="HOGENOM" id="CLU_1004229_0_0_0"/>
<dbReference type="AlphaFoldDB" id="M1Z200"/>
<feature type="transmembrane region" description="Helical" evidence="2">
    <location>
        <begin position="6"/>
        <end position="26"/>
    </location>
</feature>
<reference evidence="3 4" key="1">
    <citation type="journal article" date="2013" name="Front. Microbiol.">
        <title>The genome of Nitrospina gracilis illuminates the metabolism and evolution of the major marine nitrite oxidizer.</title>
        <authorList>
            <person name="Luecker S."/>
            <person name="Nowka B."/>
            <person name="Rattei T."/>
            <person name="Spieck E."/>
            <person name="and Daims H."/>
        </authorList>
    </citation>
    <scope>NUCLEOTIDE SEQUENCE [LARGE SCALE GENOMIC DNA]</scope>
    <source>
        <strain evidence="3 4">3/211</strain>
    </source>
</reference>
<sequence>MKRYGTPVAIGLILFINVWVIAGVVYNRSGEPEARITLTERELPKAWQERENTGLFLRLHWQMPGFQKPGHYNPEPGWFTRDKLVDLGFRVEMPANDTKAYDYYRHQLPRDAFIVLEMEGPTWNFWRKGAVDYYASLKSDLEKETDESKIQSLNRQIESLKRSMVTQSRLFAVDAGRSPSQLRERYPDRSRHLIVRGIVRIRKSVFPSGERGKNGKNEAVINGYIQKILIDQLHVPYLFRDRFFQFVSKPRYWSPARSRRAGKKNEMGPRYAVTLSYGKRYEPWITEITELK</sequence>
<evidence type="ECO:0000256" key="1">
    <source>
        <dbReference type="SAM" id="Coils"/>
    </source>
</evidence>
<keyword evidence="4" id="KW-1185">Reference proteome</keyword>
<organism evidence="3 4">
    <name type="scientific">Nitrospina gracilis (strain 3/211)</name>
    <dbReference type="NCBI Taxonomy" id="1266370"/>
    <lineage>
        <taxon>Bacteria</taxon>
        <taxon>Pseudomonadati</taxon>
        <taxon>Nitrospinota/Tectimicrobiota group</taxon>
        <taxon>Nitrospinota</taxon>
        <taxon>Nitrospinia</taxon>
        <taxon>Nitrospinales</taxon>
        <taxon>Nitrospinaceae</taxon>
        <taxon>Nitrospina</taxon>
    </lineage>
</organism>
<comment type="caution">
    <text evidence="3">The sequence shown here is derived from an EMBL/GenBank/DDBJ whole genome shotgun (WGS) entry which is preliminary data.</text>
</comment>
<dbReference type="InParanoid" id="M1Z200"/>
<dbReference type="EMBL" id="CAQJ01000080">
    <property type="protein sequence ID" value="CCQ91529.1"/>
    <property type="molecule type" value="Genomic_DNA"/>
</dbReference>
<dbReference type="RefSeq" id="WP_005010337.1">
    <property type="nucleotide sequence ID" value="NZ_HG422173.1"/>
</dbReference>
<dbReference type="OrthoDB" id="8557961at2"/>
<protein>
    <recommendedName>
        <fullName evidence="5">DUF4824 domain-containing protein</fullName>
    </recommendedName>
</protein>
<keyword evidence="1" id="KW-0175">Coiled coil</keyword>
<evidence type="ECO:0000313" key="4">
    <source>
        <dbReference type="Proteomes" id="UP000011704"/>
    </source>
</evidence>
<name>M1Z200_NITG3</name>
<dbReference type="Proteomes" id="UP000011704">
    <property type="component" value="Unassembled WGS sequence"/>
</dbReference>
<keyword evidence="2" id="KW-0812">Transmembrane</keyword>
<keyword evidence="2" id="KW-0472">Membrane</keyword>
<keyword evidence="2" id="KW-1133">Transmembrane helix</keyword>
<evidence type="ECO:0000256" key="2">
    <source>
        <dbReference type="SAM" id="Phobius"/>
    </source>
</evidence>
<dbReference type="Pfam" id="PF16106">
    <property type="entry name" value="DUF4824"/>
    <property type="match status" value="1"/>
</dbReference>
<proteinExistence type="predicted"/>
<evidence type="ECO:0008006" key="5">
    <source>
        <dbReference type="Google" id="ProtNLM"/>
    </source>
</evidence>